<feature type="transmembrane region" description="Helical" evidence="1">
    <location>
        <begin position="31"/>
        <end position="49"/>
    </location>
</feature>
<evidence type="ECO:0000313" key="2">
    <source>
        <dbReference type="EMBL" id="SHG25657.1"/>
    </source>
</evidence>
<dbReference type="STRING" id="1302690.BUE76_01890"/>
<feature type="transmembrane region" description="Helical" evidence="1">
    <location>
        <begin position="61"/>
        <end position="79"/>
    </location>
</feature>
<accession>A0A1M5IBP2</accession>
<reference evidence="2 3" key="1">
    <citation type="submission" date="2016-11" db="EMBL/GenBank/DDBJ databases">
        <authorList>
            <person name="Jaros S."/>
            <person name="Januszkiewicz K."/>
            <person name="Wedrychowicz H."/>
        </authorList>
    </citation>
    <scope>NUCLEOTIDE SEQUENCE [LARGE SCALE GENOMIC DNA]</scope>
    <source>
        <strain evidence="2 3">DSM 26897</strain>
    </source>
</reference>
<name>A0A1M5IBP2_9BACT</name>
<feature type="transmembrane region" description="Helical" evidence="1">
    <location>
        <begin position="148"/>
        <end position="169"/>
    </location>
</feature>
<dbReference type="RefSeq" id="WP_073047955.1">
    <property type="nucleotide sequence ID" value="NZ_FQUO01000023.1"/>
</dbReference>
<dbReference type="Proteomes" id="UP000184368">
    <property type="component" value="Unassembled WGS sequence"/>
</dbReference>
<dbReference type="EMBL" id="FQUO01000023">
    <property type="protein sequence ID" value="SHG25657.1"/>
    <property type="molecule type" value="Genomic_DNA"/>
</dbReference>
<feature type="transmembrane region" description="Helical" evidence="1">
    <location>
        <begin position="86"/>
        <end position="105"/>
    </location>
</feature>
<dbReference type="OrthoDB" id="677456at2"/>
<proteinExistence type="predicted"/>
<keyword evidence="3" id="KW-1185">Reference proteome</keyword>
<feature type="transmembrane region" description="Helical" evidence="1">
    <location>
        <begin position="181"/>
        <end position="207"/>
    </location>
</feature>
<evidence type="ECO:0000313" key="3">
    <source>
        <dbReference type="Proteomes" id="UP000184368"/>
    </source>
</evidence>
<keyword evidence="1" id="KW-1133">Transmembrane helix</keyword>
<keyword evidence="1" id="KW-0812">Transmembrane</keyword>
<feature type="transmembrane region" description="Helical" evidence="1">
    <location>
        <begin position="111"/>
        <end position="132"/>
    </location>
</feature>
<organism evidence="2 3">
    <name type="scientific">Cnuella takakiae</name>
    <dbReference type="NCBI Taxonomy" id="1302690"/>
    <lineage>
        <taxon>Bacteria</taxon>
        <taxon>Pseudomonadati</taxon>
        <taxon>Bacteroidota</taxon>
        <taxon>Chitinophagia</taxon>
        <taxon>Chitinophagales</taxon>
        <taxon>Chitinophagaceae</taxon>
        <taxon>Cnuella</taxon>
    </lineage>
</organism>
<keyword evidence="1" id="KW-0472">Membrane</keyword>
<evidence type="ECO:0008006" key="4">
    <source>
        <dbReference type="Google" id="ProtNLM"/>
    </source>
</evidence>
<dbReference type="AlphaFoldDB" id="A0A1M5IBP2"/>
<gene>
    <name evidence="2" type="ORF">SAMN05444008_12315</name>
</gene>
<sequence length="216" mass="24913">MLATLWDYSDTLFPLAVLLLLLPCKQMPGRQLLSAYLVFTILVMGYTNYLADKQTNNLPYYHLYSLGELLLLGPLLYGFGAANRRLRLSLLTGYVLFWLVNIIWLEPPKVFNSYSATLLSFVFSFLCFRYFLHLVQSDQILSFQKQPGFYLASGVLFYAIVTILVISSYKHKSWFSTDDLYMIWSIQQVANIIKYLFFSTAILCCYWQSRPAGSSS</sequence>
<protein>
    <recommendedName>
        <fullName evidence="4">YhhN-like protein</fullName>
    </recommendedName>
</protein>
<evidence type="ECO:0000256" key="1">
    <source>
        <dbReference type="SAM" id="Phobius"/>
    </source>
</evidence>